<dbReference type="InterPro" id="IPR036852">
    <property type="entry name" value="Peptidase_S8/S53_dom_sf"/>
</dbReference>
<evidence type="ECO:0000256" key="4">
    <source>
        <dbReference type="ARBA" id="ARBA00022825"/>
    </source>
</evidence>
<evidence type="ECO:0000313" key="12">
    <source>
        <dbReference type="Proteomes" id="UP001363151"/>
    </source>
</evidence>
<evidence type="ECO:0000256" key="8">
    <source>
        <dbReference type="RuleBase" id="RU003355"/>
    </source>
</evidence>
<feature type="active site" description="Charge relay system" evidence="7">
    <location>
        <position position="17"/>
    </location>
</feature>
<evidence type="ECO:0000259" key="10">
    <source>
        <dbReference type="Pfam" id="PF00082"/>
    </source>
</evidence>
<dbReference type="Pfam" id="PF00082">
    <property type="entry name" value="Peptidase_S8"/>
    <property type="match status" value="1"/>
</dbReference>
<gene>
    <name evidence="11" type="ORF">SO694_00035045</name>
</gene>
<dbReference type="SUPFAM" id="SSF52743">
    <property type="entry name" value="Subtilisin-like"/>
    <property type="match status" value="1"/>
</dbReference>
<dbReference type="InterPro" id="IPR023827">
    <property type="entry name" value="Peptidase_S8_Asp-AS"/>
</dbReference>
<feature type="compositionally biased region" description="Low complexity" evidence="9">
    <location>
        <begin position="282"/>
        <end position="293"/>
    </location>
</feature>
<evidence type="ECO:0000256" key="6">
    <source>
        <dbReference type="ARBA" id="ARBA00023619"/>
    </source>
</evidence>
<dbReference type="EMBL" id="JBBJCI010000367">
    <property type="protein sequence ID" value="KAK7232580.1"/>
    <property type="molecule type" value="Genomic_DNA"/>
</dbReference>
<dbReference type="InterPro" id="IPR000209">
    <property type="entry name" value="Peptidase_S8/S53_dom"/>
</dbReference>
<name>A0ABR1FKJ3_AURAN</name>
<feature type="region of interest" description="Disordered" evidence="9">
    <location>
        <begin position="282"/>
        <end position="306"/>
    </location>
</feature>
<evidence type="ECO:0000256" key="2">
    <source>
        <dbReference type="ARBA" id="ARBA00022670"/>
    </source>
</evidence>
<evidence type="ECO:0000256" key="7">
    <source>
        <dbReference type="PROSITE-ProRule" id="PRU01240"/>
    </source>
</evidence>
<evidence type="ECO:0000313" key="11">
    <source>
        <dbReference type="EMBL" id="KAK7232580.1"/>
    </source>
</evidence>
<dbReference type="Proteomes" id="UP001363151">
    <property type="component" value="Unassembled WGS sequence"/>
</dbReference>
<dbReference type="Gene3D" id="3.40.50.200">
    <property type="entry name" value="Peptidase S8/S53 domain"/>
    <property type="match status" value="1"/>
</dbReference>
<keyword evidence="2 7" id="KW-0645">Protease</keyword>
<protein>
    <recommendedName>
        <fullName evidence="6">subtilisin</fullName>
        <ecNumber evidence="6">3.4.21.62</ecNumber>
    </recommendedName>
</protein>
<dbReference type="PROSITE" id="PS00138">
    <property type="entry name" value="SUBTILASE_SER"/>
    <property type="match status" value="1"/>
</dbReference>
<evidence type="ECO:0000256" key="9">
    <source>
        <dbReference type="SAM" id="MobiDB-lite"/>
    </source>
</evidence>
<dbReference type="EC" id="3.4.21.62" evidence="6"/>
<comment type="caution">
    <text evidence="11">The sequence shown here is derived from an EMBL/GenBank/DDBJ whole genome shotgun (WGS) entry which is preliminary data.</text>
</comment>
<evidence type="ECO:0000256" key="3">
    <source>
        <dbReference type="ARBA" id="ARBA00022801"/>
    </source>
</evidence>
<dbReference type="InterPro" id="IPR050131">
    <property type="entry name" value="Peptidase_S8_subtilisin-like"/>
</dbReference>
<comment type="catalytic activity">
    <reaction evidence="5">
        <text>Hydrolysis of proteins with broad specificity for peptide bonds, and a preference for a large uncharged residue in P1. Hydrolyzes peptide amides.</text>
        <dbReference type="EC" id="3.4.21.62"/>
    </reaction>
</comment>
<organism evidence="11 12">
    <name type="scientific">Aureococcus anophagefferens</name>
    <name type="common">Harmful bloom alga</name>
    <dbReference type="NCBI Taxonomy" id="44056"/>
    <lineage>
        <taxon>Eukaryota</taxon>
        <taxon>Sar</taxon>
        <taxon>Stramenopiles</taxon>
        <taxon>Ochrophyta</taxon>
        <taxon>Pelagophyceae</taxon>
        <taxon>Pelagomonadales</taxon>
        <taxon>Pelagomonadaceae</taxon>
        <taxon>Aureococcus</taxon>
    </lineage>
</organism>
<keyword evidence="4 7" id="KW-0720">Serine protease</keyword>
<dbReference type="PRINTS" id="PR00723">
    <property type="entry name" value="SUBTILISIN"/>
</dbReference>
<reference evidence="11 12" key="1">
    <citation type="submission" date="2024-03" db="EMBL/GenBank/DDBJ databases">
        <title>Aureococcus anophagefferens CCMP1851 and Kratosvirus quantuckense: Draft genome of a second virus-susceptible host strain in the model system.</title>
        <authorList>
            <person name="Chase E."/>
            <person name="Truchon A.R."/>
            <person name="Schepens W."/>
            <person name="Wilhelm S.W."/>
        </authorList>
    </citation>
    <scope>NUCLEOTIDE SEQUENCE [LARGE SCALE GENOMIC DNA]</scope>
    <source>
        <strain evidence="11 12">CCMP1851</strain>
    </source>
</reference>
<feature type="active site" description="Charge relay system" evidence="7">
    <location>
        <position position="222"/>
    </location>
</feature>
<keyword evidence="3 7" id="KW-0378">Hydrolase</keyword>
<accession>A0ABR1FKJ3</accession>
<keyword evidence="12" id="KW-1185">Reference proteome</keyword>
<evidence type="ECO:0000256" key="1">
    <source>
        <dbReference type="ARBA" id="ARBA00011073"/>
    </source>
</evidence>
<evidence type="ECO:0000256" key="5">
    <source>
        <dbReference type="ARBA" id="ARBA00023529"/>
    </source>
</evidence>
<dbReference type="PANTHER" id="PTHR43806">
    <property type="entry name" value="PEPTIDASE S8"/>
    <property type="match status" value="1"/>
</dbReference>
<dbReference type="InterPro" id="IPR023828">
    <property type="entry name" value="Peptidase_S8_Ser-AS"/>
</dbReference>
<comment type="similarity">
    <text evidence="1 7 8">Belongs to the peptidase S8 family.</text>
</comment>
<proteinExistence type="inferred from homology"/>
<dbReference type="PANTHER" id="PTHR43806:SF11">
    <property type="entry name" value="CEREVISIN-RELATED"/>
    <property type="match status" value="1"/>
</dbReference>
<feature type="active site" description="Charge relay system" evidence="7">
    <location>
        <position position="54"/>
    </location>
</feature>
<sequence>MTPLAVAGAGATIVVVDTGLDAAHCEFDGDRTVENAFNQWRDGSLGTNVDGDGHGTHVAALAAGRSVGVASGADVLGVKTLSDDGAGTVALLVEALDWVVRWHEAQAAPKTTIVNLSLEADIACGGPCESSSLYRALEDCRDAGVVAVVAAGNAGEDACAYATSAAGALDGVIVVSSHDDEDRVDPGDANTGPCVDVFAPGEDLRSADGGTGCGFTLESGTSQAAPLAAGVAAQLLESGPFRSPADVEALVAAAAVGGALRGVPTDTPNLALRALAARAPTRAPTAAPTAPRTCVDRDGWSKKGAPSKGCAWVAKVPGDRCAVKGDASYAWQSCPATCGTCAYDCADAGDSPTWHKQGDEAKGCAWVANYFYNRAAVVGADGALAYERCPAATRRCAYGGCGDDSASWRKAGQPWKDCAWAAAAASRCAAVGDDGTYGFEACPAACLACAARYDGCGDAESWHKKSAPGEDCAWVARDAGPRCAAKGGDGAWAWQSCPAACGICRSAR</sequence>
<feature type="domain" description="Peptidase S8/S53" evidence="10">
    <location>
        <begin position="8"/>
        <end position="255"/>
    </location>
</feature>
<dbReference type="InterPro" id="IPR015500">
    <property type="entry name" value="Peptidase_S8_subtilisin-rel"/>
</dbReference>
<dbReference type="PROSITE" id="PS51892">
    <property type="entry name" value="SUBTILASE"/>
    <property type="match status" value="1"/>
</dbReference>
<dbReference type="PROSITE" id="PS00136">
    <property type="entry name" value="SUBTILASE_ASP"/>
    <property type="match status" value="1"/>
</dbReference>